<name>A0A1B1IVX3_9CAUD</name>
<proteinExistence type="inferred from homology"/>
<dbReference type="Pfam" id="PF00589">
    <property type="entry name" value="Phage_integrase"/>
    <property type="match status" value="1"/>
</dbReference>
<dbReference type="Proteomes" id="UP000505242">
    <property type="component" value="Genome"/>
</dbReference>
<dbReference type="RefSeq" id="YP_009810997.1">
    <property type="nucleotide sequence ID" value="NC_048050.1"/>
</dbReference>
<evidence type="ECO:0000313" key="5">
    <source>
        <dbReference type="Proteomes" id="UP000505242"/>
    </source>
</evidence>
<dbReference type="KEGG" id="vg:55002020"/>
<organism evidence="4 5">
    <name type="scientific">uncultured phage_Deep1-GF2-KM23-C739</name>
    <dbReference type="NCBI Taxonomy" id="2740798"/>
    <lineage>
        <taxon>Viruses</taxon>
        <taxon>Duplodnaviria</taxon>
        <taxon>Heunggongvirae</taxon>
        <taxon>Uroviricota</taxon>
        <taxon>Caudoviricetes</taxon>
        <taxon>Autographivirales</taxon>
        <taxon>Chosvirus</taxon>
        <taxon>Chosvirus KM23C739</taxon>
    </lineage>
</organism>
<evidence type="ECO:0000259" key="3">
    <source>
        <dbReference type="PROSITE" id="PS51898"/>
    </source>
</evidence>
<protein>
    <submittedName>
        <fullName evidence="4">Integrase</fullName>
    </submittedName>
</protein>
<keyword evidence="2" id="KW-0233">DNA recombination</keyword>
<dbReference type="PROSITE" id="PS51898">
    <property type="entry name" value="TYR_RECOMBINASE"/>
    <property type="match status" value="1"/>
</dbReference>
<dbReference type="GO" id="GO:0015074">
    <property type="term" value="P:DNA integration"/>
    <property type="evidence" value="ECO:0007669"/>
    <property type="project" value="InterPro"/>
</dbReference>
<feature type="domain" description="Tyr recombinase" evidence="3">
    <location>
        <begin position="173"/>
        <end position="345"/>
    </location>
</feature>
<keyword evidence="5" id="KW-1185">Reference proteome</keyword>
<dbReference type="GO" id="GO:0003677">
    <property type="term" value="F:DNA binding"/>
    <property type="evidence" value="ECO:0007669"/>
    <property type="project" value="InterPro"/>
</dbReference>
<dbReference type="GeneID" id="55002020"/>
<dbReference type="InterPro" id="IPR002104">
    <property type="entry name" value="Integrase_catalytic"/>
</dbReference>
<dbReference type="Gene3D" id="1.10.443.10">
    <property type="entry name" value="Intergrase catalytic core"/>
    <property type="match status" value="1"/>
</dbReference>
<reference evidence="4 5" key="1">
    <citation type="submission" date="2015-11" db="EMBL/GenBank/DDBJ databases">
        <title>Genomes of Abundant and Widespread Viruses from the Deep Ocean.</title>
        <authorList>
            <person name="Mizuno C.M."/>
            <person name="Ghai R."/>
            <person name="Saghai A."/>
            <person name="Lopez-Garcia P."/>
            <person name="Rodriguez-Valera F."/>
        </authorList>
    </citation>
    <scope>NUCLEOTIDE SEQUENCE [LARGE SCALE GENOMIC DNA]</scope>
</reference>
<evidence type="ECO:0000256" key="2">
    <source>
        <dbReference type="ARBA" id="ARBA00023172"/>
    </source>
</evidence>
<evidence type="ECO:0000256" key="1">
    <source>
        <dbReference type="ARBA" id="ARBA00008857"/>
    </source>
</evidence>
<dbReference type="EMBL" id="KT997847">
    <property type="protein sequence ID" value="ANS05483.1"/>
    <property type="molecule type" value="Genomic_DNA"/>
</dbReference>
<dbReference type="GO" id="GO:0006310">
    <property type="term" value="P:DNA recombination"/>
    <property type="evidence" value="ECO:0007669"/>
    <property type="project" value="UniProtKB-KW"/>
</dbReference>
<dbReference type="InterPro" id="IPR013762">
    <property type="entry name" value="Integrase-like_cat_sf"/>
</dbReference>
<dbReference type="SUPFAM" id="SSF56349">
    <property type="entry name" value="DNA breaking-rejoining enzymes"/>
    <property type="match status" value="1"/>
</dbReference>
<accession>A0A1B1IVX3</accession>
<evidence type="ECO:0000313" key="4">
    <source>
        <dbReference type="EMBL" id="ANS05483.1"/>
    </source>
</evidence>
<dbReference type="InterPro" id="IPR011010">
    <property type="entry name" value="DNA_brk_join_enz"/>
</dbReference>
<sequence length="366" mass="42714">MARQEGKKWRADVMVNKKRKQKMCDTEKEALELETEYRHQLIDGKPLNKVRGISQITLREAGNNALNNPKVGWIIKGEPTQWGKKMKYYINSFCEFWGGDKPLREIKEYIAAPSEGKKKDVDWNDYISQFGEWTSTNNRRACGMNKIFRQALEDGHISPNNLLKIKRKKEKLTRARAYTREEEDMILAECRKLGYTDLEEFVICLIETGASPEDLRTGNSKNILRFASNDGITFNFNRGKTDIAVSVGLLKRSKDILVRRSNYKRFFMSSYRQLYNKWQDIRDRLGKSDDKEWVFYTCRHTCASRMAEAGKTLVQIADWLGHAPNSPVTRRYIHFFPKQKTDMAREMDEFNNKLRANSVRLVHGGN</sequence>
<comment type="similarity">
    <text evidence="1">Belongs to the 'phage' integrase family.</text>
</comment>